<evidence type="ECO:0000256" key="1">
    <source>
        <dbReference type="ARBA" id="ARBA00022737"/>
    </source>
</evidence>
<evidence type="ECO:0000256" key="2">
    <source>
        <dbReference type="ARBA" id="ARBA00022884"/>
    </source>
</evidence>
<sequence>MGSYVFFSYSVEALSCYSLDQSFNQFSMAGDELNRALLVTIYHMLYLITIEVLHQVFSPHGFVQKIVTFQKSAEFYGACAAIQGLCAGENVIGTSLAVPQTSVFKYENSDGDGGVVEVKRFNNRNAPPFD</sequence>
<reference evidence="4 5" key="1">
    <citation type="submission" date="2023-03" db="EMBL/GenBank/DDBJ databases">
        <title>WGS of Gossypium arboreum.</title>
        <authorList>
            <person name="Yu D."/>
        </authorList>
    </citation>
    <scope>NUCLEOTIDE SEQUENCE [LARGE SCALE GENOMIC DNA]</scope>
    <source>
        <tissue evidence="4">Leaf</tissue>
    </source>
</reference>
<feature type="domain" description="PTBP1-like RNA recognition motif 2" evidence="3">
    <location>
        <begin position="27"/>
        <end position="65"/>
    </location>
</feature>
<accession>A0ABR0PP84</accession>
<dbReference type="Pfam" id="PF11835">
    <property type="entry name" value="RRM_8"/>
    <property type="match status" value="1"/>
</dbReference>
<dbReference type="InterPro" id="IPR021790">
    <property type="entry name" value="PTBP1-like_RRM2"/>
</dbReference>
<keyword evidence="5" id="KW-1185">Reference proteome</keyword>
<dbReference type="Proteomes" id="UP001358586">
    <property type="component" value="Chromosome 6"/>
</dbReference>
<protein>
    <recommendedName>
        <fullName evidence="3">PTBP1-like RNA recognition motif 2 domain-containing protein</fullName>
    </recommendedName>
</protein>
<proteinExistence type="predicted"/>
<evidence type="ECO:0000313" key="4">
    <source>
        <dbReference type="EMBL" id="KAK5826168.1"/>
    </source>
</evidence>
<keyword evidence="2" id="KW-0694">RNA-binding</keyword>
<dbReference type="EMBL" id="JARKNE010000006">
    <property type="protein sequence ID" value="KAK5826168.1"/>
    <property type="molecule type" value="Genomic_DNA"/>
</dbReference>
<keyword evidence="1" id="KW-0677">Repeat</keyword>
<organism evidence="4 5">
    <name type="scientific">Gossypium arboreum</name>
    <name type="common">Tree cotton</name>
    <name type="synonym">Gossypium nanking</name>
    <dbReference type="NCBI Taxonomy" id="29729"/>
    <lineage>
        <taxon>Eukaryota</taxon>
        <taxon>Viridiplantae</taxon>
        <taxon>Streptophyta</taxon>
        <taxon>Embryophyta</taxon>
        <taxon>Tracheophyta</taxon>
        <taxon>Spermatophyta</taxon>
        <taxon>Magnoliopsida</taxon>
        <taxon>eudicotyledons</taxon>
        <taxon>Gunneridae</taxon>
        <taxon>Pentapetalae</taxon>
        <taxon>rosids</taxon>
        <taxon>malvids</taxon>
        <taxon>Malvales</taxon>
        <taxon>Malvaceae</taxon>
        <taxon>Malvoideae</taxon>
        <taxon>Gossypium</taxon>
    </lineage>
</organism>
<comment type="caution">
    <text evidence="4">The sequence shown here is derived from an EMBL/GenBank/DDBJ whole genome shotgun (WGS) entry which is preliminary data.</text>
</comment>
<gene>
    <name evidence="4" type="ORF">PVK06_021083</name>
</gene>
<dbReference type="InterPro" id="IPR012677">
    <property type="entry name" value="Nucleotide-bd_a/b_plait_sf"/>
</dbReference>
<evidence type="ECO:0000259" key="3">
    <source>
        <dbReference type="Pfam" id="PF11835"/>
    </source>
</evidence>
<evidence type="ECO:0000313" key="5">
    <source>
        <dbReference type="Proteomes" id="UP001358586"/>
    </source>
</evidence>
<dbReference type="Gene3D" id="3.30.70.330">
    <property type="match status" value="1"/>
</dbReference>
<name>A0ABR0PP84_GOSAR</name>
<dbReference type="PANTHER" id="PTHR15592">
    <property type="entry name" value="MATRIN 3/NUCLEAR PROTEIN 220-RELATED"/>
    <property type="match status" value="1"/>
</dbReference>